<dbReference type="InterPro" id="IPR052823">
    <property type="entry name" value="SXP/RAL-2_related"/>
</dbReference>
<feature type="compositionally biased region" description="Polar residues" evidence="1">
    <location>
        <begin position="484"/>
        <end position="494"/>
    </location>
</feature>
<proteinExistence type="predicted"/>
<evidence type="ECO:0000313" key="3">
    <source>
        <dbReference type="EMBL" id="KAK6752901.1"/>
    </source>
</evidence>
<sequence>MCHNEEIYSEMDMVYLRMTDRKRQHLPRTSDVVMKNLLRFFGHVMRRASDRLVQVVLRMLPDPNWERPTGRKRKFWTKVVKENLRTFGVDWQSRREVEKFRRLCGIATDRMKILVFLLSVSSTLAHRHHGYNHGFGAGYTPDYPKNNFNNFNSNNGNGYTTEYDTTTFLNRASPQAMYEYRRITENTSQSFEKMEAELRNWAKNYGLEKEYSYYKEATENRVDTFFTSVKKLVSKLDQFFTKFKNVRDRKTNSIEDMNKAVRDLFYDMNPEQQMVVNFIINTYHYPRSQLPCGGGKFGPGWNPNNNGHPFGHDKFPGNGHGYSGNNDGRFPNNGGNGGFPWNHGGYPGKNDGGFPGHNGGHFGGSGEFPGNSGGYPGKNDGSFPGYNGGHQGGNGGFPWNDGGNPDKNDGGFPGHNGGHLGGSGGFPENSGEYPGKNDDSFPGHNGGYPNGNSGSHPWNSGGYPEGNKNFPDHNGGHPWGSGGNTDENGFPSNHNGRRTGDQESISTSDDRKRDRTPSFGNAYLQ</sequence>
<evidence type="ECO:0000313" key="4">
    <source>
        <dbReference type="Proteomes" id="UP001303046"/>
    </source>
</evidence>
<dbReference type="InterPro" id="IPR003677">
    <property type="entry name" value="ANIS5_cation-bd"/>
</dbReference>
<name>A0ABR1DR43_NECAM</name>
<evidence type="ECO:0000256" key="1">
    <source>
        <dbReference type="SAM" id="MobiDB-lite"/>
    </source>
</evidence>
<reference evidence="3 4" key="1">
    <citation type="submission" date="2023-08" db="EMBL/GenBank/DDBJ databases">
        <title>A Necator americanus chromosomal reference genome.</title>
        <authorList>
            <person name="Ilik V."/>
            <person name="Petrzelkova K.J."/>
            <person name="Pardy F."/>
            <person name="Fuh T."/>
            <person name="Niatou-Singa F.S."/>
            <person name="Gouil Q."/>
            <person name="Baker L."/>
            <person name="Ritchie M.E."/>
            <person name="Jex A.R."/>
            <person name="Gazzola D."/>
            <person name="Li H."/>
            <person name="Toshio Fujiwara R."/>
            <person name="Zhan B."/>
            <person name="Aroian R.V."/>
            <person name="Pafco B."/>
            <person name="Schwarz E.M."/>
        </authorList>
    </citation>
    <scope>NUCLEOTIDE SEQUENCE [LARGE SCALE GENOMIC DNA]</scope>
    <source>
        <strain evidence="3 4">Aroian</strain>
        <tissue evidence="3">Whole animal</tissue>
    </source>
</reference>
<comment type="caution">
    <text evidence="3">The sequence shown here is derived from an EMBL/GenBank/DDBJ whole genome shotgun (WGS) entry which is preliminary data.</text>
</comment>
<evidence type="ECO:0000259" key="2">
    <source>
        <dbReference type="Pfam" id="PF02520"/>
    </source>
</evidence>
<dbReference type="PANTHER" id="PTHR21593:SF36">
    <property type="entry name" value="DUF148 DOMAIN-CONTAINING PROTEIN-RELATED"/>
    <property type="match status" value="1"/>
</dbReference>
<gene>
    <name evidence="3" type="primary">Necator_chrIV.g17276</name>
    <name evidence="3" type="ORF">RB195_003978</name>
</gene>
<dbReference type="EMBL" id="JAVFWL010000004">
    <property type="protein sequence ID" value="KAK6752901.1"/>
    <property type="molecule type" value="Genomic_DNA"/>
</dbReference>
<dbReference type="PANTHER" id="PTHR21593">
    <property type="entry name" value="PRION-LIKE- Q/N-RICH -DOMAIN-BEARING PROTEIN PROTEIN"/>
    <property type="match status" value="1"/>
</dbReference>
<dbReference type="Pfam" id="PF02520">
    <property type="entry name" value="ANIS5_cation-bd"/>
    <property type="match status" value="1"/>
</dbReference>
<feature type="domain" description="SXP/RAL-2 family protein Ani s 5-like cation-binding" evidence="2">
    <location>
        <begin position="176"/>
        <end position="281"/>
    </location>
</feature>
<accession>A0ABR1DR43</accession>
<feature type="compositionally biased region" description="Gly residues" evidence="1">
    <location>
        <begin position="386"/>
        <end position="396"/>
    </location>
</feature>
<feature type="compositionally biased region" description="Gly residues" evidence="1">
    <location>
        <begin position="351"/>
        <end position="376"/>
    </location>
</feature>
<feature type="region of interest" description="Disordered" evidence="1">
    <location>
        <begin position="351"/>
        <end position="525"/>
    </location>
</feature>
<dbReference type="Proteomes" id="UP001303046">
    <property type="component" value="Unassembled WGS sequence"/>
</dbReference>
<keyword evidence="4" id="KW-1185">Reference proteome</keyword>
<feature type="compositionally biased region" description="Gly residues" evidence="1">
    <location>
        <begin position="411"/>
        <end position="425"/>
    </location>
</feature>
<organism evidence="3 4">
    <name type="scientific">Necator americanus</name>
    <name type="common">Human hookworm</name>
    <dbReference type="NCBI Taxonomy" id="51031"/>
    <lineage>
        <taxon>Eukaryota</taxon>
        <taxon>Metazoa</taxon>
        <taxon>Ecdysozoa</taxon>
        <taxon>Nematoda</taxon>
        <taxon>Chromadorea</taxon>
        <taxon>Rhabditida</taxon>
        <taxon>Rhabditina</taxon>
        <taxon>Rhabditomorpha</taxon>
        <taxon>Strongyloidea</taxon>
        <taxon>Ancylostomatidae</taxon>
        <taxon>Bunostominae</taxon>
        <taxon>Necator</taxon>
    </lineage>
</organism>
<protein>
    <recommendedName>
        <fullName evidence="2">SXP/RAL-2 family protein Ani s 5-like cation-binding domain-containing protein</fullName>
    </recommendedName>
</protein>